<feature type="transmembrane region" description="Helical" evidence="9">
    <location>
        <begin position="653"/>
        <end position="677"/>
    </location>
</feature>
<evidence type="ECO:0000256" key="10">
    <source>
        <dbReference type="HAMAP-Rule" id="MF_01464"/>
    </source>
</evidence>
<comment type="subunit">
    <text evidence="9">Forms a complex with SecF. Part of the essential Sec protein translocation apparatus which comprises SecA, SecYEG and auxiliary proteins SecDF. Other proteins may also be involved.</text>
</comment>
<evidence type="ECO:0000256" key="5">
    <source>
        <dbReference type="ARBA" id="ARBA00022927"/>
    </source>
</evidence>
<keyword evidence="7 9" id="KW-0811">Translocation</keyword>
<feature type="region of interest" description="Disordered" evidence="11">
    <location>
        <begin position="37"/>
        <end position="157"/>
    </location>
</feature>
<feature type="transmembrane region" description="Helical" evidence="9">
    <location>
        <begin position="170"/>
        <end position="191"/>
    </location>
</feature>
<gene>
    <name evidence="9 15" type="primary">secD</name>
    <name evidence="10" type="synonym">secF</name>
    <name evidence="15" type="ORF">NG895_29525</name>
</gene>
<feature type="compositionally biased region" description="Acidic residues" evidence="11">
    <location>
        <begin position="250"/>
        <end position="265"/>
    </location>
</feature>
<feature type="compositionally biased region" description="Acidic residues" evidence="11">
    <location>
        <begin position="98"/>
        <end position="135"/>
    </location>
</feature>
<dbReference type="GO" id="GO:0005886">
    <property type="term" value="C:plasma membrane"/>
    <property type="evidence" value="ECO:0007669"/>
    <property type="project" value="UniProtKB-SubCell"/>
</dbReference>
<organism evidence="15 16">
    <name type="scientific">Aeoliella straminimaris</name>
    <dbReference type="NCBI Taxonomy" id="2954799"/>
    <lineage>
        <taxon>Bacteria</taxon>
        <taxon>Pseudomonadati</taxon>
        <taxon>Planctomycetota</taxon>
        <taxon>Planctomycetia</taxon>
        <taxon>Pirellulales</taxon>
        <taxon>Lacipirellulaceae</taxon>
        <taxon>Aeoliella</taxon>
    </lineage>
</organism>
<feature type="signal peptide" evidence="12">
    <location>
        <begin position="1"/>
        <end position="33"/>
    </location>
</feature>
<dbReference type="GO" id="GO:0043952">
    <property type="term" value="P:protein transport by the Sec complex"/>
    <property type="evidence" value="ECO:0007669"/>
    <property type="project" value="UniProtKB-UniRule"/>
</dbReference>
<feature type="compositionally biased region" description="Low complexity" evidence="11">
    <location>
        <begin position="38"/>
        <end position="90"/>
    </location>
</feature>
<feature type="transmembrane region" description="Helical" evidence="9">
    <location>
        <begin position="955"/>
        <end position="972"/>
    </location>
</feature>
<feature type="transmembrane region" description="Helical" evidence="9">
    <location>
        <begin position="1098"/>
        <end position="1125"/>
    </location>
</feature>
<dbReference type="InterPro" id="IPR048634">
    <property type="entry name" value="SecD_SecF_C"/>
</dbReference>
<accession>A0A9X2FGM6</accession>
<comment type="similarity">
    <text evidence="9">Belongs to the SecD/SecF family. SecD subfamily.</text>
</comment>
<dbReference type="GO" id="GO:0015450">
    <property type="term" value="F:protein-transporting ATPase activity"/>
    <property type="evidence" value="ECO:0007669"/>
    <property type="project" value="InterPro"/>
</dbReference>
<keyword evidence="16" id="KW-1185">Reference proteome</keyword>
<dbReference type="PANTHER" id="PTHR30081">
    <property type="entry name" value="PROTEIN-EXPORT MEMBRANE PROTEIN SEC"/>
    <property type="match status" value="1"/>
</dbReference>
<dbReference type="GO" id="GO:0006605">
    <property type="term" value="P:protein targeting"/>
    <property type="evidence" value="ECO:0007669"/>
    <property type="project" value="UniProtKB-UniRule"/>
</dbReference>
<evidence type="ECO:0000256" key="6">
    <source>
        <dbReference type="ARBA" id="ARBA00022989"/>
    </source>
</evidence>
<evidence type="ECO:0000256" key="7">
    <source>
        <dbReference type="ARBA" id="ARBA00023010"/>
    </source>
</evidence>
<dbReference type="GO" id="GO:0065002">
    <property type="term" value="P:intracellular protein transmembrane transport"/>
    <property type="evidence" value="ECO:0007669"/>
    <property type="project" value="UniProtKB-UniRule"/>
</dbReference>
<dbReference type="InterPro" id="IPR005791">
    <property type="entry name" value="SecD"/>
</dbReference>
<evidence type="ECO:0000256" key="2">
    <source>
        <dbReference type="ARBA" id="ARBA00022448"/>
    </source>
</evidence>
<feature type="transmembrane region" description="Helical" evidence="9">
    <location>
        <begin position="533"/>
        <end position="551"/>
    </location>
</feature>
<feature type="transmembrane region" description="Helical" evidence="9">
    <location>
        <begin position="979"/>
        <end position="1007"/>
    </location>
</feature>
<keyword evidence="12" id="KW-0732">Signal</keyword>
<evidence type="ECO:0000313" key="15">
    <source>
        <dbReference type="EMBL" id="MCO6048063.1"/>
    </source>
</evidence>
<evidence type="ECO:0000256" key="3">
    <source>
        <dbReference type="ARBA" id="ARBA00022475"/>
    </source>
</evidence>
<feature type="domain" description="Protein export membrane protein SecD/SecF C-terminal" evidence="13">
    <location>
        <begin position="512"/>
        <end position="674"/>
    </location>
</feature>
<comment type="function">
    <text evidence="9">Part of the Sec protein translocase complex. Interacts with the SecYEG preprotein conducting channel. SecDF uses the proton motive force (PMF) to complete protein translocation after the ATP-dependent function of SecA.</text>
</comment>
<feature type="transmembrane region" description="Helical" evidence="9">
    <location>
        <begin position="203"/>
        <end position="221"/>
    </location>
</feature>
<dbReference type="AlphaFoldDB" id="A0A9X2FGM6"/>
<evidence type="ECO:0000256" key="12">
    <source>
        <dbReference type="SAM" id="SignalP"/>
    </source>
</evidence>
<dbReference type="SUPFAM" id="SSF82866">
    <property type="entry name" value="Multidrug efflux transporter AcrB transmembrane domain"/>
    <property type="match status" value="2"/>
</dbReference>
<dbReference type="Gene3D" id="3.30.70.3220">
    <property type="match status" value="1"/>
</dbReference>
<feature type="transmembrane region" description="Helical" evidence="9">
    <location>
        <begin position="1019"/>
        <end position="1039"/>
    </location>
</feature>
<feature type="domain" description="SecDF P1 head subdomain" evidence="14">
    <location>
        <begin position="403"/>
        <end position="506"/>
    </location>
</feature>
<keyword evidence="2 9" id="KW-0813">Transport</keyword>
<comment type="caution">
    <text evidence="9">Lacks conserved residue(s) required for the propagation of feature annotation.</text>
</comment>
<keyword evidence="8 9" id="KW-0472">Membrane</keyword>
<keyword evidence="4 9" id="KW-0812">Transmembrane</keyword>
<dbReference type="NCBIfam" id="TIGR01129">
    <property type="entry name" value="secD"/>
    <property type="match status" value="1"/>
</dbReference>
<keyword evidence="6 9" id="KW-1133">Transmembrane helix</keyword>
<evidence type="ECO:0000259" key="14">
    <source>
        <dbReference type="Pfam" id="PF22599"/>
    </source>
</evidence>
<evidence type="ECO:0000259" key="13">
    <source>
        <dbReference type="Pfam" id="PF02355"/>
    </source>
</evidence>
<dbReference type="HAMAP" id="MF_01463_B">
    <property type="entry name" value="SecD_B"/>
    <property type="match status" value="1"/>
</dbReference>
<dbReference type="InterPro" id="IPR005665">
    <property type="entry name" value="SecF_bac"/>
</dbReference>
<evidence type="ECO:0000256" key="9">
    <source>
        <dbReference type="HAMAP-Rule" id="MF_01463"/>
    </source>
</evidence>
<protein>
    <recommendedName>
        <fullName evidence="9 10">Multifunctional fusion protein</fullName>
    </recommendedName>
    <domain>
        <recommendedName>
            <fullName evidence="9">Protein translocase subunit SecD</fullName>
        </recommendedName>
    </domain>
    <domain>
        <recommendedName>
            <fullName evidence="10">Protein-export membrane protein SecF</fullName>
        </recommendedName>
    </domain>
</protein>
<dbReference type="FunFam" id="1.20.1640.10:FF:000004">
    <property type="entry name" value="Protein translocase subunit SecD"/>
    <property type="match status" value="1"/>
</dbReference>
<dbReference type="Gene3D" id="1.20.1640.10">
    <property type="entry name" value="Multidrug efflux transporter AcrB transmembrane domain"/>
    <property type="match status" value="2"/>
</dbReference>
<dbReference type="PRINTS" id="PR01755">
    <property type="entry name" value="SECFTRNLCASE"/>
</dbReference>
<feature type="transmembrane region" description="Helical" evidence="9">
    <location>
        <begin position="706"/>
        <end position="725"/>
    </location>
</feature>
<comment type="similarity">
    <text evidence="10">Belongs to the SecD/SecF family. SecF subfamily.</text>
</comment>
<keyword evidence="3 9" id="KW-1003">Cell membrane</keyword>
<feature type="transmembrane region" description="Helical" evidence="9">
    <location>
        <begin position="622"/>
        <end position="647"/>
    </location>
</feature>
<dbReference type="InterPro" id="IPR022813">
    <property type="entry name" value="SecD/SecF_arch_bac"/>
</dbReference>
<keyword evidence="5 9" id="KW-0653">Protein transport</keyword>
<dbReference type="EMBL" id="JAMXLR010000095">
    <property type="protein sequence ID" value="MCO6048063.1"/>
    <property type="molecule type" value="Genomic_DNA"/>
</dbReference>
<evidence type="ECO:0000256" key="11">
    <source>
        <dbReference type="SAM" id="MobiDB-lite"/>
    </source>
</evidence>
<dbReference type="Pfam" id="PF22599">
    <property type="entry name" value="SecDF_P1_head"/>
    <property type="match status" value="1"/>
</dbReference>
<comment type="subunit">
    <text evidence="10">Forms a complex with SecD. Part of the essential Sec protein translocation apparatus which comprises SecA, SecYEG and auxiliary proteins SecDF. Other proteins may also be involved.</text>
</comment>
<feature type="transmembrane region" description="Helical" evidence="9">
    <location>
        <begin position="1074"/>
        <end position="1092"/>
    </location>
</feature>
<dbReference type="RefSeq" id="WP_252856176.1">
    <property type="nucleotide sequence ID" value="NZ_JAMXLR010000095.1"/>
</dbReference>
<dbReference type="NCBIfam" id="TIGR00916">
    <property type="entry name" value="2A0604s01"/>
    <property type="match status" value="1"/>
</dbReference>
<evidence type="ECO:0000256" key="1">
    <source>
        <dbReference type="ARBA" id="ARBA00004651"/>
    </source>
</evidence>
<comment type="caution">
    <text evidence="15">The sequence shown here is derived from an EMBL/GenBank/DDBJ whole genome shotgun (WGS) entry which is preliminary data.</text>
</comment>
<dbReference type="Proteomes" id="UP001155241">
    <property type="component" value="Unassembled WGS sequence"/>
</dbReference>
<dbReference type="InterPro" id="IPR055344">
    <property type="entry name" value="SecD_SecF_C_bact"/>
</dbReference>
<feature type="compositionally biased region" description="Basic and acidic residues" evidence="11">
    <location>
        <begin position="136"/>
        <end position="154"/>
    </location>
</feature>
<dbReference type="Pfam" id="PF02355">
    <property type="entry name" value="SecD_SecF_C"/>
    <property type="match status" value="2"/>
</dbReference>
<feature type="transmembrane region" description="Helical" evidence="9">
    <location>
        <begin position="558"/>
        <end position="577"/>
    </location>
</feature>
<dbReference type="InterPro" id="IPR022645">
    <property type="entry name" value="SecD/SecF_bac"/>
</dbReference>
<dbReference type="NCBIfam" id="TIGR00966">
    <property type="entry name" value="transloc_SecF"/>
    <property type="match status" value="1"/>
</dbReference>
<name>A0A9X2FGM6_9BACT</name>
<sequence length="1134" mass="121689">MNKVTILRPWAALLIVFSLLAAGLTLAPSACLAQEAGTATAEQPADQPAAEPEAGTPEETAPAEETTSADQPAESQPAEEPAAEQPSADETPATEPEVSSDDAMEDLATEEVETTDDTPDEEAPVEEEFVEAETPADEKAAEEAAEGQAEKEAAEEAAADLESATGLSPWVMTLIILALFIVPGFIGSYFAKSLKMPDHGWKIAVVIGVAAAGILAVVSASTRENGFKLGPDLGGGVTLIYDLADPDSVKDEDDQSTTPDGEEEVSDGKRAPVSMDKMLSALKERVDPSGTKEVTIRRRGKSIEFIIPKAGQAELEYIKKKITELGQLEFRILADSQRNEDQEKIKIALTMPPGRTEVKSNNATIAKWVPYDVEEFGGIGEVGESPERDEVVVKRMGVNGPEILVIKDPFDVTGEYLSSASAGVGQEGHEVRFAFNSQGAFRFGKLTAAHIPNPRSYYLGVILDNKLRTAPGIRSKISTHGTISGRMTEEEVEHIADILNAGSLPAELNKTPVSEAQTGPEIGARTIEQGTRAMIGSMAIVLVFILVYYRFAGIVACMALVLNIVLVVAAMVLLNAAFTLPGLAGLVLTVGMSVDANVLIFERIREELSRGATLRMAIRNGFGRATTTIVDANVTTLITGLVLYVIGTDQIKGFAITLILGIIMSMYTAIFCSRLLFDIAERRGWITKLSMLHILNNSNLNFMSKWPVATGLSLLVIVVGMFGVASRGTNLLNIDFTGGTSVTMVLQEDHAMSQADVRAALEDTELGDKNLLVVERKQDGPEGTTFKIDCSVLDEVNEETGQPVFNAVDHVEEILGKTFNGKLETYEISATPIETFTEGAEGENQFRGFESTIRFGEESADEALVGVSHDTLLGDVQDVLDDLGMSGIAPVVTNPNYSEGSSRRFAEWNVRLAGVDQSQAQKVFDTVVERKNGQPIFPLANKIGGRVAGDMRLQAIYAIAVSLLGIIGYIWIRFQKISYGLAAVVALVHDVLVTLGVLALSAFLVQYAGGLAGALQVDAFQISLPIVAAFLTIIGYSLNDTIVVFDRIREVRGKSPTLTAEMINTSVNQTLSRTLLTSLTTLIVVVILYFFGGDGIHAFAFALVIGVIVGTYSSIFIASPVLLWLSKKEQNWSV</sequence>
<dbReference type="InterPro" id="IPR054384">
    <property type="entry name" value="SecDF_P1_head"/>
</dbReference>
<comment type="subcellular location">
    <subcellularLocation>
        <location evidence="1 9">Cell membrane</location>
        <topology evidence="1 9">Multi-pass membrane protein</topology>
    </subcellularLocation>
</comment>
<feature type="domain" description="Protein export membrane protein SecD/SecF C-terminal" evidence="13">
    <location>
        <begin position="940"/>
        <end position="1127"/>
    </location>
</feature>
<dbReference type="Gene3D" id="3.30.1360.200">
    <property type="match status" value="1"/>
</dbReference>
<evidence type="ECO:0000256" key="8">
    <source>
        <dbReference type="ARBA" id="ARBA00023136"/>
    </source>
</evidence>
<dbReference type="PANTHER" id="PTHR30081:SF1">
    <property type="entry name" value="PROTEIN TRANSLOCASE SUBUNIT SECD"/>
    <property type="match status" value="1"/>
</dbReference>
<evidence type="ECO:0000313" key="16">
    <source>
        <dbReference type="Proteomes" id="UP001155241"/>
    </source>
</evidence>
<proteinExistence type="inferred from homology"/>
<evidence type="ECO:0000256" key="4">
    <source>
        <dbReference type="ARBA" id="ARBA00022692"/>
    </source>
</evidence>
<feature type="chain" id="PRO_5040950368" description="Multifunctional fusion protein" evidence="12">
    <location>
        <begin position="34"/>
        <end position="1134"/>
    </location>
</feature>
<feature type="region of interest" description="Disordered" evidence="11">
    <location>
        <begin position="247"/>
        <end position="270"/>
    </location>
</feature>
<dbReference type="HAMAP" id="MF_01464_B">
    <property type="entry name" value="SecF_B"/>
    <property type="match status" value="1"/>
</dbReference>
<feature type="transmembrane region" description="Helical" evidence="9">
    <location>
        <begin position="583"/>
        <end position="601"/>
    </location>
</feature>
<reference evidence="15" key="1">
    <citation type="submission" date="2022-06" db="EMBL/GenBank/DDBJ databases">
        <title>Aeoliella straminimaris, a novel planctomycete from sediments.</title>
        <authorList>
            <person name="Vitorino I.R."/>
            <person name="Lage O.M."/>
        </authorList>
    </citation>
    <scope>NUCLEOTIDE SEQUENCE</scope>
    <source>
        <strain evidence="15">ICT_H6.2</strain>
    </source>
</reference>